<organism evidence="2 3">
    <name type="scientific">Aspergillus bertholletiae</name>
    <dbReference type="NCBI Taxonomy" id="1226010"/>
    <lineage>
        <taxon>Eukaryota</taxon>
        <taxon>Fungi</taxon>
        <taxon>Dikarya</taxon>
        <taxon>Ascomycota</taxon>
        <taxon>Pezizomycotina</taxon>
        <taxon>Eurotiomycetes</taxon>
        <taxon>Eurotiomycetidae</taxon>
        <taxon>Eurotiales</taxon>
        <taxon>Aspergillaceae</taxon>
        <taxon>Aspergillus</taxon>
        <taxon>Aspergillus subgen. Circumdati</taxon>
    </lineage>
</organism>
<proteinExistence type="predicted"/>
<keyword evidence="1" id="KW-1133">Transmembrane helix</keyword>
<sequence length="143" mass="16166">MGLLYSYVCLISYESDCSIASEEYLLPRELSESPSGWEKYNPSPFLHAVLRLARLNTLYRLQMPLFEPYLRHYWTYGSLFHDNIMLLATATVFVALVLVPMQVGLATEQLGQNKSFIAASYGLTVFAILGPLYAFALMVLNVL</sequence>
<feature type="transmembrane region" description="Helical" evidence="1">
    <location>
        <begin position="84"/>
        <end position="106"/>
    </location>
</feature>
<keyword evidence="1" id="KW-0472">Membrane</keyword>
<dbReference type="AlphaFoldDB" id="A0A5N7BAQ2"/>
<dbReference type="InterPro" id="IPR046536">
    <property type="entry name" value="DUF6601"/>
</dbReference>
<evidence type="ECO:0000256" key="1">
    <source>
        <dbReference type="SAM" id="Phobius"/>
    </source>
</evidence>
<name>A0A5N7BAQ2_9EURO</name>
<dbReference type="Pfam" id="PF20246">
    <property type="entry name" value="DUF6601"/>
    <property type="match status" value="1"/>
</dbReference>
<dbReference type="PANTHER" id="PTHR34414">
    <property type="entry name" value="HET DOMAIN-CONTAINING PROTEIN-RELATED"/>
    <property type="match status" value="1"/>
</dbReference>
<dbReference type="EMBL" id="ML736202">
    <property type="protein sequence ID" value="KAE8378836.1"/>
    <property type="molecule type" value="Genomic_DNA"/>
</dbReference>
<protein>
    <submittedName>
        <fullName evidence="2">Uncharacterized protein</fullName>
    </submittedName>
</protein>
<evidence type="ECO:0000313" key="2">
    <source>
        <dbReference type="EMBL" id="KAE8378836.1"/>
    </source>
</evidence>
<gene>
    <name evidence="2" type="ORF">BDV26DRAFT_291816</name>
</gene>
<keyword evidence="3" id="KW-1185">Reference proteome</keyword>
<evidence type="ECO:0000313" key="3">
    <source>
        <dbReference type="Proteomes" id="UP000326198"/>
    </source>
</evidence>
<dbReference type="Proteomes" id="UP000326198">
    <property type="component" value="Unassembled WGS sequence"/>
</dbReference>
<dbReference type="PANTHER" id="PTHR34414:SF1">
    <property type="entry name" value="SUBTILISIN-LIKE SERINE PROTEASE"/>
    <property type="match status" value="1"/>
</dbReference>
<accession>A0A5N7BAQ2</accession>
<keyword evidence="1" id="KW-0812">Transmembrane</keyword>
<dbReference type="OrthoDB" id="5086500at2759"/>
<reference evidence="2 3" key="1">
    <citation type="submission" date="2019-04" db="EMBL/GenBank/DDBJ databases">
        <title>Friends and foes A comparative genomics studyof 23 Aspergillus species from section Flavi.</title>
        <authorList>
            <consortium name="DOE Joint Genome Institute"/>
            <person name="Kjaerbolling I."/>
            <person name="Vesth T."/>
            <person name="Frisvad J.C."/>
            <person name="Nybo J.L."/>
            <person name="Theobald S."/>
            <person name="Kildgaard S."/>
            <person name="Isbrandt T."/>
            <person name="Kuo A."/>
            <person name="Sato A."/>
            <person name="Lyhne E.K."/>
            <person name="Kogle M.E."/>
            <person name="Wiebenga A."/>
            <person name="Kun R.S."/>
            <person name="Lubbers R.J."/>
            <person name="Makela M.R."/>
            <person name="Barry K."/>
            <person name="Chovatia M."/>
            <person name="Clum A."/>
            <person name="Daum C."/>
            <person name="Haridas S."/>
            <person name="He G."/>
            <person name="LaButti K."/>
            <person name="Lipzen A."/>
            <person name="Mondo S."/>
            <person name="Riley R."/>
            <person name="Salamov A."/>
            <person name="Simmons B.A."/>
            <person name="Magnuson J.K."/>
            <person name="Henrissat B."/>
            <person name="Mortensen U.H."/>
            <person name="Larsen T.O."/>
            <person name="Devries R.P."/>
            <person name="Grigoriev I.V."/>
            <person name="Machida M."/>
            <person name="Baker S.E."/>
            <person name="Andersen M.R."/>
        </authorList>
    </citation>
    <scope>NUCLEOTIDE SEQUENCE [LARGE SCALE GENOMIC DNA]</scope>
    <source>
        <strain evidence="2 3">IBT 29228</strain>
    </source>
</reference>
<feature type="transmembrane region" description="Helical" evidence="1">
    <location>
        <begin position="118"/>
        <end position="140"/>
    </location>
</feature>